<comment type="caution">
    <text evidence="1">The sequence shown here is derived from an EMBL/GenBank/DDBJ whole genome shotgun (WGS) entry which is preliminary data.</text>
</comment>
<accession>A0A1G2CYK5</accession>
<reference evidence="1 2" key="1">
    <citation type="journal article" date="2016" name="Nat. Commun.">
        <title>Thousands of microbial genomes shed light on interconnected biogeochemical processes in an aquifer system.</title>
        <authorList>
            <person name="Anantharaman K."/>
            <person name="Brown C.T."/>
            <person name="Hug L.A."/>
            <person name="Sharon I."/>
            <person name="Castelle C.J."/>
            <person name="Probst A.J."/>
            <person name="Thomas B.C."/>
            <person name="Singh A."/>
            <person name="Wilkins M.J."/>
            <person name="Karaoz U."/>
            <person name="Brodie E.L."/>
            <person name="Williams K.H."/>
            <person name="Hubbard S.S."/>
            <person name="Banfield J.F."/>
        </authorList>
    </citation>
    <scope>NUCLEOTIDE SEQUENCE [LARGE SCALE GENOMIC DNA]</scope>
</reference>
<evidence type="ECO:0000313" key="1">
    <source>
        <dbReference type="EMBL" id="OGZ06463.1"/>
    </source>
</evidence>
<gene>
    <name evidence="1" type="ORF">A2845_06110</name>
</gene>
<dbReference type="AlphaFoldDB" id="A0A1G2CYK5"/>
<dbReference type="Proteomes" id="UP000177122">
    <property type="component" value="Unassembled WGS sequence"/>
</dbReference>
<proteinExistence type="predicted"/>
<evidence type="ECO:0000313" key="2">
    <source>
        <dbReference type="Proteomes" id="UP000177122"/>
    </source>
</evidence>
<name>A0A1G2CYK5_9BACT</name>
<organism evidence="1 2">
    <name type="scientific">Candidatus Lloydbacteria bacterium RIFCSPHIGHO2_01_FULL_49_22</name>
    <dbReference type="NCBI Taxonomy" id="1798658"/>
    <lineage>
        <taxon>Bacteria</taxon>
        <taxon>Candidatus Lloydiibacteriota</taxon>
    </lineage>
</organism>
<protein>
    <submittedName>
        <fullName evidence="1">Uncharacterized protein</fullName>
    </submittedName>
</protein>
<sequence>MDSSDNIIDMRLPFATSGFAAMHHKEMRAYAGIPQCKTERDFLAHHKAETLSDLTTPQKAELEACMRRMFDALQLHANYLLEQLGASSESSLSPADRFVYDASMKATIAFEDHYP</sequence>
<dbReference type="EMBL" id="MHLI01000002">
    <property type="protein sequence ID" value="OGZ06463.1"/>
    <property type="molecule type" value="Genomic_DNA"/>
</dbReference>